<evidence type="ECO:0000256" key="5">
    <source>
        <dbReference type="ARBA" id="ARBA00022989"/>
    </source>
</evidence>
<sequence>MQKTLKRYFPIFVVPTLIAFAFAFIIPFIEGVYLSFCKFTTVGNAHWVGLENYKAALTSQDFTYSFWVTAAFTVISVITVNVFAFCIALLLTRKLRGTNFFRTVFFLPNLIGGIVLGYTWQQMINAVLFKYGTTIVSQFKYGFVGLIILMNWQLIGYMMIIYIAGLQNIPTELIEAAEIDGATHMQTLFKVKIPMVMPSITICIFLTLSNSFKLFDQNLSLTAGAPLHKTEMLALNIYQTFYGKVGQEGVGQAKAVLFFIIVTAISVIQLYATRKKEVEQ</sequence>
<dbReference type="PANTHER" id="PTHR30193">
    <property type="entry name" value="ABC TRANSPORTER PERMEASE PROTEIN"/>
    <property type="match status" value="1"/>
</dbReference>
<evidence type="ECO:0000313" key="9">
    <source>
        <dbReference type="EMBL" id="MEQ2557304.1"/>
    </source>
</evidence>
<feature type="transmembrane region" description="Helical" evidence="7">
    <location>
        <begin position="255"/>
        <end position="272"/>
    </location>
</feature>
<keyword evidence="10" id="KW-1185">Reference proteome</keyword>
<evidence type="ECO:0000256" key="2">
    <source>
        <dbReference type="ARBA" id="ARBA00022448"/>
    </source>
</evidence>
<keyword evidence="6 7" id="KW-0472">Membrane</keyword>
<evidence type="ECO:0000259" key="8">
    <source>
        <dbReference type="PROSITE" id="PS50928"/>
    </source>
</evidence>
<evidence type="ECO:0000256" key="6">
    <source>
        <dbReference type="ARBA" id="ARBA00023136"/>
    </source>
</evidence>
<organism evidence="9 10">
    <name type="scientific">Maccoyibacter intestinihominis</name>
    <dbReference type="NCBI Taxonomy" id="3133499"/>
    <lineage>
        <taxon>Bacteria</taxon>
        <taxon>Bacillati</taxon>
        <taxon>Bacillota</taxon>
        <taxon>Clostridia</taxon>
        <taxon>Lachnospirales</taxon>
        <taxon>Lachnospiraceae</taxon>
        <taxon>Maccoyibacter</taxon>
    </lineage>
</organism>
<dbReference type="InterPro" id="IPR051393">
    <property type="entry name" value="ABC_transporter_permease"/>
</dbReference>
<evidence type="ECO:0000256" key="7">
    <source>
        <dbReference type="RuleBase" id="RU363032"/>
    </source>
</evidence>
<name>A0ABV1HC81_9FIRM</name>
<evidence type="ECO:0000256" key="4">
    <source>
        <dbReference type="ARBA" id="ARBA00022692"/>
    </source>
</evidence>
<dbReference type="CDD" id="cd06261">
    <property type="entry name" value="TM_PBP2"/>
    <property type="match status" value="1"/>
</dbReference>
<dbReference type="InterPro" id="IPR000515">
    <property type="entry name" value="MetI-like"/>
</dbReference>
<evidence type="ECO:0000256" key="3">
    <source>
        <dbReference type="ARBA" id="ARBA00022475"/>
    </source>
</evidence>
<accession>A0ABV1HC81</accession>
<proteinExistence type="inferred from homology"/>
<dbReference type="PANTHER" id="PTHR30193:SF41">
    <property type="entry name" value="DIACETYLCHITOBIOSE UPTAKE SYSTEM PERMEASE PROTEIN NGCF"/>
    <property type="match status" value="1"/>
</dbReference>
<feature type="transmembrane region" description="Helical" evidence="7">
    <location>
        <begin position="141"/>
        <end position="164"/>
    </location>
</feature>
<dbReference type="RefSeq" id="WP_177963758.1">
    <property type="nucleotide sequence ID" value="NZ_JBBMEX010000004.1"/>
</dbReference>
<keyword evidence="3" id="KW-1003">Cell membrane</keyword>
<comment type="similarity">
    <text evidence="7">Belongs to the binding-protein-dependent transport system permease family.</text>
</comment>
<dbReference type="InterPro" id="IPR035906">
    <property type="entry name" value="MetI-like_sf"/>
</dbReference>
<dbReference type="SUPFAM" id="SSF161098">
    <property type="entry name" value="MetI-like"/>
    <property type="match status" value="1"/>
</dbReference>
<comment type="subcellular location">
    <subcellularLocation>
        <location evidence="1 7">Cell membrane</location>
        <topology evidence="1 7">Multi-pass membrane protein</topology>
    </subcellularLocation>
</comment>
<keyword evidence="4 7" id="KW-0812">Transmembrane</keyword>
<comment type="caution">
    <text evidence="9">The sequence shown here is derived from an EMBL/GenBank/DDBJ whole genome shotgun (WGS) entry which is preliminary data.</text>
</comment>
<keyword evidence="2 7" id="KW-0813">Transport</keyword>
<feature type="domain" description="ABC transmembrane type-1" evidence="8">
    <location>
        <begin position="66"/>
        <end position="269"/>
    </location>
</feature>
<gene>
    <name evidence="9" type="ORF">WMO43_05345</name>
</gene>
<dbReference type="Pfam" id="PF00528">
    <property type="entry name" value="BPD_transp_1"/>
    <property type="match status" value="1"/>
</dbReference>
<feature type="transmembrane region" description="Helical" evidence="7">
    <location>
        <begin position="103"/>
        <end position="121"/>
    </location>
</feature>
<dbReference type="Gene3D" id="1.10.3720.10">
    <property type="entry name" value="MetI-like"/>
    <property type="match status" value="1"/>
</dbReference>
<feature type="transmembrane region" description="Helical" evidence="7">
    <location>
        <begin position="7"/>
        <end position="29"/>
    </location>
</feature>
<feature type="transmembrane region" description="Helical" evidence="7">
    <location>
        <begin position="193"/>
        <end position="212"/>
    </location>
</feature>
<dbReference type="Proteomes" id="UP001454489">
    <property type="component" value="Unassembled WGS sequence"/>
</dbReference>
<protein>
    <submittedName>
        <fullName evidence="9">Sugar ABC transporter permease</fullName>
    </submittedName>
</protein>
<dbReference type="EMBL" id="JBBMEX010000004">
    <property type="protein sequence ID" value="MEQ2557304.1"/>
    <property type="molecule type" value="Genomic_DNA"/>
</dbReference>
<evidence type="ECO:0000256" key="1">
    <source>
        <dbReference type="ARBA" id="ARBA00004651"/>
    </source>
</evidence>
<dbReference type="PROSITE" id="PS50928">
    <property type="entry name" value="ABC_TM1"/>
    <property type="match status" value="1"/>
</dbReference>
<evidence type="ECO:0000313" key="10">
    <source>
        <dbReference type="Proteomes" id="UP001454489"/>
    </source>
</evidence>
<reference evidence="9 10" key="1">
    <citation type="submission" date="2024-03" db="EMBL/GenBank/DDBJ databases">
        <title>Human intestinal bacterial collection.</title>
        <authorList>
            <person name="Pauvert C."/>
            <person name="Hitch T.C.A."/>
            <person name="Clavel T."/>
        </authorList>
    </citation>
    <scope>NUCLEOTIDE SEQUENCE [LARGE SCALE GENOMIC DNA]</scope>
    <source>
        <strain evidence="9 10">CLA-AA-H185</strain>
    </source>
</reference>
<feature type="transmembrane region" description="Helical" evidence="7">
    <location>
        <begin position="64"/>
        <end position="91"/>
    </location>
</feature>
<keyword evidence="5 7" id="KW-1133">Transmembrane helix</keyword>